<dbReference type="Proteomes" id="UP000245368">
    <property type="component" value="Chromosome"/>
</dbReference>
<feature type="region of interest" description="Disordered" evidence="1">
    <location>
        <begin position="168"/>
        <end position="216"/>
    </location>
</feature>
<name>A0A2Z3JL85_9DEIO</name>
<evidence type="ECO:0000256" key="1">
    <source>
        <dbReference type="SAM" id="MobiDB-lite"/>
    </source>
</evidence>
<evidence type="ECO:0000313" key="2">
    <source>
        <dbReference type="EMBL" id="AWN24030.1"/>
    </source>
</evidence>
<protein>
    <submittedName>
        <fullName evidence="2">Uncharacterized protein</fullName>
    </submittedName>
</protein>
<reference evidence="2 3" key="1">
    <citation type="submission" date="2018-05" db="EMBL/GenBank/DDBJ databases">
        <title>Complete Genome Sequence of Deinococcus sp. strain 17bor-2.</title>
        <authorList>
            <person name="Srinivasan S."/>
        </authorList>
    </citation>
    <scope>NUCLEOTIDE SEQUENCE [LARGE SCALE GENOMIC DNA]</scope>
    <source>
        <strain evidence="2 3">17bor-2</strain>
    </source>
</reference>
<proteinExistence type="predicted"/>
<accession>A0A2Z3JL85</accession>
<dbReference type="KEGG" id="dez:DKM44_12955"/>
<sequence>MGFKPRKTASTFERVTFPLGETVMTLDSIKAFWSEPSEWKPEGGLTFLLSWKDDEGDEHTEFPAAPKGFGYNEKSTFWNRIAALAGKTGFGDEDFDDDGELSTVDLELPGMETYKDGDPVAHFVKITLKDRQGQFLKDQNGKNIKVDFDVLYRGESIVKKQCRLVMGPRKDKDGNVQDGNKVAQNGALPLSTGGGKKKGNTAPPPSAAQAPSAAMP</sequence>
<feature type="compositionally biased region" description="Low complexity" evidence="1">
    <location>
        <begin position="207"/>
        <end position="216"/>
    </location>
</feature>
<gene>
    <name evidence="2" type="ORF">DKM44_12955</name>
</gene>
<keyword evidence="3" id="KW-1185">Reference proteome</keyword>
<evidence type="ECO:0000313" key="3">
    <source>
        <dbReference type="Proteomes" id="UP000245368"/>
    </source>
</evidence>
<dbReference type="RefSeq" id="WP_109827758.1">
    <property type="nucleotide sequence ID" value="NZ_CP029494.1"/>
</dbReference>
<dbReference type="OrthoDB" id="67907at2"/>
<organism evidence="2 3">
    <name type="scientific">Deinococcus irradiatisoli</name>
    <dbReference type="NCBI Taxonomy" id="2202254"/>
    <lineage>
        <taxon>Bacteria</taxon>
        <taxon>Thermotogati</taxon>
        <taxon>Deinococcota</taxon>
        <taxon>Deinococci</taxon>
        <taxon>Deinococcales</taxon>
        <taxon>Deinococcaceae</taxon>
        <taxon>Deinococcus</taxon>
    </lineage>
</organism>
<dbReference type="AlphaFoldDB" id="A0A2Z3JL85"/>
<dbReference type="EMBL" id="CP029494">
    <property type="protein sequence ID" value="AWN24030.1"/>
    <property type="molecule type" value="Genomic_DNA"/>
</dbReference>